<gene>
    <name evidence="1" type="ORF">AVEN_208050_1</name>
</gene>
<organism evidence="1 2">
    <name type="scientific">Araneus ventricosus</name>
    <name type="common">Orbweaver spider</name>
    <name type="synonym">Epeira ventricosa</name>
    <dbReference type="NCBI Taxonomy" id="182803"/>
    <lineage>
        <taxon>Eukaryota</taxon>
        <taxon>Metazoa</taxon>
        <taxon>Ecdysozoa</taxon>
        <taxon>Arthropoda</taxon>
        <taxon>Chelicerata</taxon>
        <taxon>Arachnida</taxon>
        <taxon>Araneae</taxon>
        <taxon>Araneomorphae</taxon>
        <taxon>Entelegynae</taxon>
        <taxon>Araneoidea</taxon>
        <taxon>Araneidae</taxon>
        <taxon>Araneus</taxon>
    </lineage>
</organism>
<proteinExistence type="predicted"/>
<sequence length="168" mass="19300">MRQTIWFQHDAAHFSRNVRNHLDVRFGQQWIGRGGPVRWPARSPDLSCLDFFLWGHMNTLVYDTPVDNGEELVRRIAVAAGEIYPGTEICMEYSRKLGSSCAVDVRLALKSVDETLSNNFDPSYFCSCKFIITTNIHLRGIFLFLMFLSIPTRKESISDPVLLYDFDS</sequence>
<dbReference type="Gene3D" id="3.30.420.10">
    <property type="entry name" value="Ribonuclease H-like superfamily/Ribonuclease H"/>
    <property type="match status" value="1"/>
</dbReference>
<evidence type="ECO:0000313" key="2">
    <source>
        <dbReference type="Proteomes" id="UP000499080"/>
    </source>
</evidence>
<comment type="caution">
    <text evidence="1">The sequence shown here is derived from an EMBL/GenBank/DDBJ whole genome shotgun (WGS) entry which is preliminary data.</text>
</comment>
<accession>A0A4Y2F173</accession>
<reference evidence="1 2" key="1">
    <citation type="journal article" date="2019" name="Sci. Rep.">
        <title>Orb-weaving spider Araneus ventricosus genome elucidates the spidroin gene catalogue.</title>
        <authorList>
            <person name="Kono N."/>
            <person name="Nakamura H."/>
            <person name="Ohtoshi R."/>
            <person name="Moran D.A.P."/>
            <person name="Shinohara A."/>
            <person name="Yoshida Y."/>
            <person name="Fujiwara M."/>
            <person name="Mori M."/>
            <person name="Tomita M."/>
            <person name="Arakawa K."/>
        </authorList>
    </citation>
    <scope>NUCLEOTIDE SEQUENCE [LARGE SCALE GENOMIC DNA]</scope>
</reference>
<dbReference type="Proteomes" id="UP000499080">
    <property type="component" value="Unassembled WGS sequence"/>
</dbReference>
<dbReference type="OrthoDB" id="6766291at2759"/>
<dbReference type="PANTHER" id="PTHR47326">
    <property type="entry name" value="TRANSPOSABLE ELEMENT TC3 TRANSPOSASE-LIKE PROTEIN"/>
    <property type="match status" value="1"/>
</dbReference>
<name>A0A4Y2F173_ARAVE</name>
<evidence type="ECO:0000313" key="1">
    <source>
        <dbReference type="EMBL" id="GBM34851.1"/>
    </source>
</evidence>
<keyword evidence="2" id="KW-1185">Reference proteome</keyword>
<dbReference type="EMBL" id="BGPR01000770">
    <property type="protein sequence ID" value="GBM34851.1"/>
    <property type="molecule type" value="Genomic_DNA"/>
</dbReference>
<dbReference type="AlphaFoldDB" id="A0A4Y2F173"/>
<dbReference type="GO" id="GO:0003676">
    <property type="term" value="F:nucleic acid binding"/>
    <property type="evidence" value="ECO:0007669"/>
    <property type="project" value="InterPro"/>
</dbReference>
<dbReference type="InterPro" id="IPR036397">
    <property type="entry name" value="RNaseH_sf"/>
</dbReference>
<protein>
    <submittedName>
        <fullName evidence="1">Uncharacterized protein</fullName>
    </submittedName>
</protein>
<dbReference type="PANTHER" id="PTHR47326:SF1">
    <property type="entry name" value="HTH PSQ-TYPE DOMAIN-CONTAINING PROTEIN"/>
    <property type="match status" value="1"/>
</dbReference>